<feature type="transmembrane region" description="Helical" evidence="1">
    <location>
        <begin position="28"/>
        <end position="50"/>
    </location>
</feature>
<keyword evidence="1" id="KW-0812">Transmembrane</keyword>
<dbReference type="PANTHER" id="PTHR31563">
    <property type="entry name" value="ION CHANNEL POLLUX-RELATED"/>
    <property type="match status" value="1"/>
</dbReference>
<protein>
    <submittedName>
        <fullName evidence="2">Uncharacterized protein</fullName>
    </submittedName>
</protein>
<dbReference type="PANTHER" id="PTHR31563:SF10">
    <property type="entry name" value="ION CHANNEL POLLUX-RELATED"/>
    <property type="match status" value="1"/>
</dbReference>
<evidence type="ECO:0000313" key="2">
    <source>
        <dbReference type="EMBL" id="MFC0263649.1"/>
    </source>
</evidence>
<accession>A0ABV6FVJ4</accession>
<comment type="caution">
    <text evidence="2">The sequence shown here is derived from an EMBL/GenBank/DDBJ whole genome shotgun (WGS) entry which is preliminary data.</text>
</comment>
<dbReference type="EMBL" id="JBHLWI010000037">
    <property type="protein sequence ID" value="MFC0263649.1"/>
    <property type="molecule type" value="Genomic_DNA"/>
</dbReference>
<reference evidence="2 3" key="1">
    <citation type="submission" date="2024-09" db="EMBL/GenBank/DDBJ databases">
        <authorList>
            <person name="Sun Q."/>
            <person name="Mori K."/>
        </authorList>
    </citation>
    <scope>NUCLEOTIDE SEQUENCE [LARGE SCALE GENOMIC DNA]</scope>
    <source>
        <strain evidence="2 3">CCM 7650</strain>
    </source>
</reference>
<proteinExistence type="predicted"/>
<name>A0ABV6FVJ4_9BACT</name>
<feature type="transmembrane region" description="Helical" evidence="1">
    <location>
        <begin position="75"/>
        <end position="104"/>
    </location>
</feature>
<gene>
    <name evidence="2" type="ORF">ACFFIP_13235</name>
</gene>
<evidence type="ECO:0000256" key="1">
    <source>
        <dbReference type="SAM" id="Phobius"/>
    </source>
</evidence>
<dbReference type="RefSeq" id="WP_382388134.1">
    <property type="nucleotide sequence ID" value="NZ_JBHLWI010000037.1"/>
</dbReference>
<evidence type="ECO:0000313" key="3">
    <source>
        <dbReference type="Proteomes" id="UP001589797"/>
    </source>
</evidence>
<keyword evidence="1" id="KW-0472">Membrane</keyword>
<keyword evidence="1" id="KW-1133">Transmembrane helix</keyword>
<dbReference type="Proteomes" id="UP001589797">
    <property type="component" value="Unassembled WGS sequence"/>
</dbReference>
<keyword evidence="3" id="KW-1185">Reference proteome</keyword>
<sequence>MSLLDKFKFYRRNLSRILTPERFALSPIWVQLVAIFFVSAILIIGLSPFLGDLPTSYKLFADPANYANTSGPLQLFVGLIQVLMGLVLFSFIISVLSAALVTLIENIKSGSLPYRKKGHILFVNFNIKLPLILDQVNLRAKEKGILEDVVLLFPEAETVTFFRNQFDKDRWKNLEVFIRQGDVLFFQTFDRLSVQHAMALVILQPDHLADTFSADNFNLKILTTLTNNHGFFSHLTSKQEAGNPVKCSIELSKKTDVRKIALEITKNKAGHLFSVITPGDVIGSILARAKVDVVYYKVFFEVMAFDGSTIHFVNPRQFGTVNFENKDFNHLLFSFKGGTLIGFSASDHEGKFEINLCPFHKEFKKGDWLIFLTPNVKHLKYSPPKEPLNLNTHIPVIPPTEEVSKKICVIGNAWTMENIEDFMDGKSLAAMQESQVIFDNPEGYFTDKFLNKLHQGEFDNIIINLDDELGFRLTMMLVSSNKHNPEFLNKIVTILGDPVTEQLLNTNILKSNTVLSHKLSARYIAQLAFQKNLERVFTELAFTEGAEFHLLDVGKHIRTEVLKDVNHVRKILAAHDMIYLGTVDADKNVNLEAVNFEGTNQILVLAEGKITEKSHLG</sequence>
<dbReference type="InterPro" id="IPR044849">
    <property type="entry name" value="CASTOR/POLLUX/SYM8-like"/>
</dbReference>
<organism evidence="2 3">
    <name type="scientific">Fontibacter flavus</name>
    <dbReference type="NCBI Taxonomy" id="654838"/>
    <lineage>
        <taxon>Bacteria</taxon>
        <taxon>Pseudomonadati</taxon>
        <taxon>Bacteroidota</taxon>
        <taxon>Cytophagia</taxon>
        <taxon>Cytophagales</taxon>
        <taxon>Cyclobacteriaceae</taxon>
        <taxon>Fontibacter</taxon>
    </lineage>
</organism>